<dbReference type="AlphaFoldDB" id="A0A4R2L844"/>
<proteinExistence type="predicted"/>
<keyword evidence="1" id="KW-0812">Transmembrane</keyword>
<dbReference type="OrthoDB" id="342619at2"/>
<keyword evidence="1" id="KW-1133">Transmembrane helix</keyword>
<reference evidence="2 3" key="1">
    <citation type="submission" date="2019-03" db="EMBL/GenBank/DDBJ databases">
        <title>Genomic Encyclopedia of Type Strains, Phase IV (KMG-IV): sequencing the most valuable type-strain genomes for metagenomic binning, comparative biology and taxonomic classification.</title>
        <authorList>
            <person name="Goeker M."/>
        </authorList>
    </citation>
    <scope>NUCLEOTIDE SEQUENCE [LARGE SCALE GENOMIC DNA]</scope>
    <source>
        <strain evidence="2 3">DSM 25287</strain>
    </source>
</reference>
<dbReference type="EMBL" id="SLWY01000001">
    <property type="protein sequence ID" value="TCO83726.1"/>
    <property type="molecule type" value="Genomic_DNA"/>
</dbReference>
<sequence length="162" mass="16712">MDGVTAAGSVLGAMITPAVLISAAGTLVLSTSNRLNRVVDRVRGLVREAEQTPPGEVGAGRAALIESQLDLFGRRVGLLRAAMTAFYLAIGLLVATSIGVGLVTLFAWSHGGVVALGGLCGAGALFYGSLLLVREARLAVAATMQELRYARELVAARFHPPA</sequence>
<keyword evidence="1" id="KW-0472">Membrane</keyword>
<dbReference type="Pfam" id="PF11026">
    <property type="entry name" value="DUF2721"/>
    <property type="match status" value="1"/>
</dbReference>
<gene>
    <name evidence="2" type="ORF">EV699_101110</name>
</gene>
<name>A0A4R2L844_9GAMM</name>
<feature type="transmembrane region" description="Helical" evidence="1">
    <location>
        <begin position="6"/>
        <end position="29"/>
    </location>
</feature>
<organism evidence="2 3">
    <name type="scientific">Plasticicumulans lactativorans</name>
    <dbReference type="NCBI Taxonomy" id="1133106"/>
    <lineage>
        <taxon>Bacteria</taxon>
        <taxon>Pseudomonadati</taxon>
        <taxon>Pseudomonadota</taxon>
        <taxon>Gammaproteobacteria</taxon>
        <taxon>Candidatus Competibacteraceae</taxon>
        <taxon>Plasticicumulans</taxon>
    </lineage>
</organism>
<dbReference type="RefSeq" id="WP_132537996.1">
    <property type="nucleotide sequence ID" value="NZ_SLWY01000001.1"/>
</dbReference>
<protein>
    <submittedName>
        <fullName evidence="2">Uncharacterized protein DUF2721</fullName>
    </submittedName>
</protein>
<comment type="caution">
    <text evidence="2">The sequence shown here is derived from an EMBL/GenBank/DDBJ whole genome shotgun (WGS) entry which is preliminary data.</text>
</comment>
<evidence type="ECO:0000313" key="3">
    <source>
        <dbReference type="Proteomes" id="UP000295765"/>
    </source>
</evidence>
<dbReference type="Proteomes" id="UP000295765">
    <property type="component" value="Unassembled WGS sequence"/>
</dbReference>
<evidence type="ECO:0000256" key="1">
    <source>
        <dbReference type="SAM" id="Phobius"/>
    </source>
</evidence>
<dbReference type="InterPro" id="IPR021279">
    <property type="entry name" value="DUF2721"/>
</dbReference>
<accession>A0A4R2L844</accession>
<keyword evidence="3" id="KW-1185">Reference proteome</keyword>
<feature type="transmembrane region" description="Helical" evidence="1">
    <location>
        <begin position="114"/>
        <end position="133"/>
    </location>
</feature>
<feature type="transmembrane region" description="Helical" evidence="1">
    <location>
        <begin position="84"/>
        <end position="108"/>
    </location>
</feature>
<evidence type="ECO:0000313" key="2">
    <source>
        <dbReference type="EMBL" id="TCO83726.1"/>
    </source>
</evidence>